<gene>
    <name evidence="2" type="ORF">HMPREF9432_00153</name>
</gene>
<dbReference type="EMBL" id="ADGH01000003">
    <property type="protein sequence ID" value="EHG25652.1"/>
    <property type="molecule type" value="Genomic_DNA"/>
</dbReference>
<dbReference type="Proteomes" id="UP000003175">
    <property type="component" value="Unassembled WGS sequence"/>
</dbReference>
<keyword evidence="1" id="KW-0472">Membrane</keyword>
<feature type="transmembrane region" description="Helical" evidence="1">
    <location>
        <begin position="70"/>
        <end position="96"/>
    </location>
</feature>
<accession>A0ABN0DRP6</accession>
<keyword evidence="1" id="KW-0812">Transmembrane</keyword>
<name>A0ABN0DRP6_9FIRM</name>
<evidence type="ECO:0000313" key="2">
    <source>
        <dbReference type="EMBL" id="EHG25652.1"/>
    </source>
</evidence>
<keyword evidence="1" id="KW-1133">Transmembrane helix</keyword>
<evidence type="ECO:0000256" key="1">
    <source>
        <dbReference type="SAM" id="Phobius"/>
    </source>
</evidence>
<proteinExistence type="predicted"/>
<reference evidence="2 3" key="1">
    <citation type="submission" date="2011-08" db="EMBL/GenBank/DDBJ databases">
        <title>The Genome Sequence of Selenomonas noxia F0398.</title>
        <authorList>
            <consortium name="The Broad Institute Genome Sequencing Platform"/>
            <person name="Earl A."/>
            <person name="Ward D."/>
            <person name="Feldgarden M."/>
            <person name="Gevers D."/>
            <person name="Izard J."/>
            <person name="Ganesan A."/>
            <person name="Blanton J.M."/>
            <person name="Baranova O.V."/>
            <person name="Tanner A.C."/>
            <person name="Dewhirst F.E."/>
            <person name="Young S.K."/>
            <person name="Zeng Q."/>
            <person name="Gargeya S."/>
            <person name="Fitzgerald M."/>
            <person name="Haas B."/>
            <person name="Abouelleil A."/>
            <person name="Alvarado L."/>
            <person name="Arachchi H.M."/>
            <person name="Berlin A."/>
            <person name="Brown A."/>
            <person name="Chapman S.B."/>
            <person name="Chen Z."/>
            <person name="Dunbar C."/>
            <person name="Freedman E."/>
            <person name="Gearin G."/>
            <person name="Gellesch M."/>
            <person name="Goldberg J."/>
            <person name="Griggs A."/>
            <person name="Gujja S."/>
            <person name="Heiman D."/>
            <person name="Howarth C."/>
            <person name="Larson L."/>
            <person name="Lui A."/>
            <person name="MacDonald P.J.P."/>
            <person name="Montmayeur A."/>
            <person name="Murphy C."/>
            <person name="Neiman D."/>
            <person name="Pearson M."/>
            <person name="Priest M."/>
            <person name="Roberts A."/>
            <person name="Saif S."/>
            <person name="Shea T."/>
            <person name="Shenoy N."/>
            <person name="Sisk P."/>
            <person name="Stolte C."/>
            <person name="Sykes S."/>
            <person name="Wortman J."/>
            <person name="Nusbaum C."/>
            <person name="Birren B."/>
        </authorList>
    </citation>
    <scope>NUCLEOTIDE SEQUENCE [LARGE SCALE GENOMIC DNA]</scope>
    <source>
        <strain evidence="2 3">F0398</strain>
    </source>
</reference>
<keyword evidence="3" id="KW-1185">Reference proteome</keyword>
<dbReference type="RefSeq" id="WP_006695737.1">
    <property type="nucleotide sequence ID" value="NZ_JH376857.1"/>
</dbReference>
<protein>
    <submittedName>
        <fullName evidence="2">Uncharacterized protein</fullName>
    </submittedName>
</protein>
<evidence type="ECO:0000313" key="3">
    <source>
        <dbReference type="Proteomes" id="UP000003175"/>
    </source>
</evidence>
<comment type="caution">
    <text evidence="2">The sequence shown here is derived from an EMBL/GenBank/DDBJ whole genome shotgun (WGS) entry which is preliminary data.</text>
</comment>
<feature type="transmembrane region" description="Helical" evidence="1">
    <location>
        <begin position="44"/>
        <end position="61"/>
    </location>
</feature>
<sequence>MRTHKGIVRAVETVWRDLRAFNPPAVFLSTGILCVGFLHVWGSSYVAGVMALCTILTYLAGRRLGGWGQLFLGIIFSLFMIAVTLISVVVGFFLYYDFSPNGQENYTRIRRDFFPREIPPTAYDVQVWSRISFGPGVDEAYLSYRDTKENLRRWAEIGRERSEMRSRHAYINAAIRVPNLTVDEQTIEPRFSRLPLWQRSFIDYVPHPTAVGPLKEKFVFYVWDLGNNPNHPQAKIIGISEDGTHVIFYAVGK</sequence>
<organism evidence="2 3">
    <name type="scientific">Selenomonas noxia F0398</name>
    <dbReference type="NCBI Taxonomy" id="702437"/>
    <lineage>
        <taxon>Bacteria</taxon>
        <taxon>Bacillati</taxon>
        <taxon>Bacillota</taxon>
        <taxon>Negativicutes</taxon>
        <taxon>Selenomonadales</taxon>
        <taxon>Selenomonadaceae</taxon>
        <taxon>Selenomonas</taxon>
    </lineage>
</organism>